<keyword evidence="3" id="KW-1185">Reference proteome</keyword>
<proteinExistence type="predicted"/>
<evidence type="ECO:0000313" key="2">
    <source>
        <dbReference type="EMBL" id="EEZ61756.1"/>
    </source>
</evidence>
<reference evidence="2" key="1">
    <citation type="submission" date="2009-10" db="EMBL/GenBank/DDBJ databases">
        <authorList>
            <person name="Weinstock G."/>
            <person name="Sodergren E."/>
            <person name="Clifton S."/>
            <person name="Fulton L."/>
            <person name="Fulton B."/>
            <person name="Courtney L."/>
            <person name="Fronick C."/>
            <person name="Harrison M."/>
            <person name="Strong C."/>
            <person name="Farmer C."/>
            <person name="Delahaunty K."/>
            <person name="Markovic C."/>
            <person name="Hall O."/>
            <person name="Minx P."/>
            <person name="Tomlinson C."/>
            <person name="Mitreva M."/>
            <person name="Nelson J."/>
            <person name="Hou S."/>
            <person name="Wollam A."/>
            <person name="Pepin K.H."/>
            <person name="Johnson M."/>
            <person name="Bhonagiri V."/>
            <person name="Nash W.E."/>
            <person name="Warren W."/>
            <person name="Chinwalla A."/>
            <person name="Mardis E.R."/>
            <person name="Wilson R.K."/>
        </authorList>
    </citation>
    <scope>NUCLEOTIDE SEQUENCE [LARGE SCALE GENOMIC DNA]</scope>
    <source>
        <strain evidence="2">ATCC 700122</strain>
    </source>
</reference>
<sequence length="60" mass="6292">MPSSFMHFLTRYSVVPANSSGRNASTNLAPKVRSDSSHTRFTSALSPAHGSSGSPLASQL</sequence>
<feature type="compositionally biased region" description="Polar residues" evidence="1">
    <location>
        <begin position="39"/>
        <end position="60"/>
    </location>
</feature>
<dbReference type="Proteomes" id="UP000006001">
    <property type="component" value="Unassembled WGS sequence"/>
</dbReference>
<dbReference type="EMBL" id="ACUX02000005">
    <property type="protein sequence ID" value="EEZ61756.1"/>
    <property type="molecule type" value="Genomic_DNA"/>
</dbReference>
<dbReference type="HOGENOM" id="CLU_2939350_0_0_11"/>
<feature type="compositionally biased region" description="Polar residues" evidence="1">
    <location>
        <begin position="16"/>
        <end position="28"/>
    </location>
</feature>
<name>D0WF72_SLAES</name>
<accession>D0WF72</accession>
<protein>
    <submittedName>
        <fullName evidence="2">Uncharacterized protein</fullName>
    </submittedName>
</protein>
<evidence type="ECO:0000256" key="1">
    <source>
        <dbReference type="SAM" id="MobiDB-lite"/>
    </source>
</evidence>
<organism evidence="2 3">
    <name type="scientific">Slackia exigua (strain ATCC 700122 / DSM 15923 / CIP 105133 / JCM 11022 / KCTC 5966 / S-7)</name>
    <dbReference type="NCBI Taxonomy" id="649764"/>
    <lineage>
        <taxon>Bacteria</taxon>
        <taxon>Bacillati</taxon>
        <taxon>Actinomycetota</taxon>
        <taxon>Coriobacteriia</taxon>
        <taxon>Eggerthellales</taxon>
        <taxon>Eggerthellaceae</taxon>
        <taxon>Slackia</taxon>
    </lineage>
</organism>
<comment type="caution">
    <text evidence="2">The sequence shown here is derived from an EMBL/GenBank/DDBJ whole genome shotgun (WGS) entry which is preliminary data.</text>
</comment>
<feature type="region of interest" description="Disordered" evidence="1">
    <location>
        <begin position="16"/>
        <end position="60"/>
    </location>
</feature>
<evidence type="ECO:0000313" key="3">
    <source>
        <dbReference type="Proteomes" id="UP000006001"/>
    </source>
</evidence>
<dbReference type="STRING" id="649764.HMPREF0762_00390"/>
<dbReference type="AlphaFoldDB" id="D0WF72"/>
<gene>
    <name evidence="2" type="ORF">HMPREF0762_00390</name>
</gene>